<evidence type="ECO:0000313" key="3">
    <source>
        <dbReference type="EMBL" id="MDX5955977.1"/>
    </source>
</evidence>
<gene>
    <name evidence="3" type="ORF">SIM66_32970</name>
</gene>
<feature type="region of interest" description="Disordered" evidence="1">
    <location>
        <begin position="381"/>
        <end position="401"/>
    </location>
</feature>
<feature type="domain" description="Sulfatase-modifying factor enzyme-like" evidence="2">
    <location>
        <begin position="586"/>
        <end position="810"/>
    </location>
</feature>
<keyword evidence="4" id="KW-1185">Reference proteome</keyword>
<organism evidence="3 4">
    <name type="scientific">Azospirillum brasilense</name>
    <dbReference type="NCBI Taxonomy" id="192"/>
    <lineage>
        <taxon>Bacteria</taxon>
        <taxon>Pseudomonadati</taxon>
        <taxon>Pseudomonadota</taxon>
        <taxon>Alphaproteobacteria</taxon>
        <taxon>Rhodospirillales</taxon>
        <taxon>Azospirillaceae</taxon>
        <taxon>Azospirillum</taxon>
    </lineage>
</organism>
<sequence length="814" mass="90105">MEAAVWQHPAIASPSSVAATLDPDMTPGLRQGFAAESDAVQRSVLAILRQWRGKLSADVWFEEILSLSPDSRRHLPDIADLDAAAARFDGFSRRALAFNDPAARADAMMAVGRLLRRVPSSLHGDPRVGEAFERLKFLAHQDELDDGEALPLQSGGLDPRVIPARPGAARRRIDLRQRGDGIVADLPDPNKDSPGSLLVSVQTINGVMVVGEDDPVRPEEDRDAFWKTSIPPSWAEDWGLDDFGAWVTFRVKSVIQRMRWIPPGSFRMGSPEGEAERFEDEGPQHAVTLSRGFWLFDTACSQALWRVVMGKNSSRFQNDERCPAENVPWNDVQKFLKRINRLLPGLSLDLPTEAQWEYACRAGTAAPFSFGETITSDQVNYDGSRSYRDGPKGRFRQRTVPVGSLPPNPWGLHEMHGNVWEWCADGWRDYIGEAVTDPRGPETDDAGRVLRDGSWIGDARYVRAAIRLRSPPDGRLVGIGFRCVSSPASRDGGAEPAAPAWPRLAERRGAQGTAGAAVLKMESGGRCPLPMAPAVRIVTDQEEVRLERLTRPSWADAVGRDRFGLWADFAVPPLRGGDPVVQRLRWIAPGRFLMGSPEDEAERSNNEGPQHEVTLSRGFWLFDTACSQALWHAVMGENPSRFRDDGRCPVEQVNWTDVQGFLKRINRHLSGLSLELPTEAQWEYACRAGAVSPFSFGETVTPDQVNYDGNHPYRDGPRGRYRRRTAPVGSLPPNPWGLHEMHGNVWEWCAGGWRDYTIGAVIDPHEAEVAGAGCILRGGSWIDVARSVRAAVRSRYHSDGRSFDIGFRCASGSV</sequence>
<proteinExistence type="predicted"/>
<reference evidence="3 4" key="1">
    <citation type="submission" date="2023-11" db="EMBL/GenBank/DDBJ databases">
        <title>MicrobeMod: A computational toolkit for identifying prokaryotic methylation and restriction-modification with nanopore sequencing.</title>
        <authorList>
            <person name="Crits-Christoph A."/>
            <person name="Kang S.C."/>
            <person name="Lee H."/>
            <person name="Ostrov N."/>
        </authorList>
    </citation>
    <scope>NUCLEOTIDE SEQUENCE [LARGE SCALE GENOMIC DNA]</scope>
    <source>
        <strain evidence="3 4">ATCC 29145</strain>
    </source>
</reference>
<dbReference type="Pfam" id="PF03781">
    <property type="entry name" value="FGE-sulfatase"/>
    <property type="match status" value="2"/>
</dbReference>
<dbReference type="EMBL" id="JAWXYC010000007">
    <property type="protein sequence ID" value="MDX5955977.1"/>
    <property type="molecule type" value="Genomic_DNA"/>
</dbReference>
<evidence type="ECO:0000313" key="4">
    <source>
        <dbReference type="Proteomes" id="UP001277471"/>
    </source>
</evidence>
<dbReference type="InterPro" id="IPR042095">
    <property type="entry name" value="SUMF_sf"/>
</dbReference>
<name>A0ABU4PFZ0_AZOBR</name>
<accession>A0ABU4PFZ0</accession>
<dbReference type="RefSeq" id="WP_199228244.1">
    <property type="nucleotide sequence ID" value="NZ_CP012918.1"/>
</dbReference>
<dbReference type="InterPro" id="IPR016187">
    <property type="entry name" value="CTDL_fold"/>
</dbReference>
<dbReference type="InterPro" id="IPR005532">
    <property type="entry name" value="SUMF_dom"/>
</dbReference>
<dbReference type="Gene3D" id="3.90.1580.10">
    <property type="entry name" value="paralog of FGE (formylglycine-generating enzyme)"/>
    <property type="match status" value="2"/>
</dbReference>
<evidence type="ECO:0000259" key="2">
    <source>
        <dbReference type="Pfam" id="PF03781"/>
    </source>
</evidence>
<comment type="caution">
    <text evidence="3">The sequence shown here is derived from an EMBL/GenBank/DDBJ whole genome shotgun (WGS) entry which is preliminary data.</text>
</comment>
<dbReference type="Proteomes" id="UP001277471">
    <property type="component" value="Unassembled WGS sequence"/>
</dbReference>
<feature type="domain" description="Sulfatase-modifying factor enzyme-like" evidence="2">
    <location>
        <begin position="258"/>
        <end position="484"/>
    </location>
</feature>
<protein>
    <submittedName>
        <fullName evidence="3">Formylglycine-generating enzyme family protein</fullName>
    </submittedName>
</protein>
<dbReference type="InterPro" id="IPR051043">
    <property type="entry name" value="Sulfatase_Mod_Factor_Kinase"/>
</dbReference>
<evidence type="ECO:0000256" key="1">
    <source>
        <dbReference type="SAM" id="MobiDB-lite"/>
    </source>
</evidence>
<dbReference type="PANTHER" id="PTHR23150">
    <property type="entry name" value="SULFATASE MODIFYING FACTOR 1, 2"/>
    <property type="match status" value="1"/>
</dbReference>
<dbReference type="PANTHER" id="PTHR23150:SF19">
    <property type="entry name" value="FORMYLGLYCINE-GENERATING ENZYME"/>
    <property type="match status" value="1"/>
</dbReference>
<dbReference type="SUPFAM" id="SSF56436">
    <property type="entry name" value="C-type lectin-like"/>
    <property type="match status" value="2"/>
</dbReference>